<feature type="chain" id="PRO_5045228889" evidence="2">
    <location>
        <begin position="21"/>
        <end position="214"/>
    </location>
</feature>
<evidence type="ECO:0000256" key="2">
    <source>
        <dbReference type="SAM" id="SignalP"/>
    </source>
</evidence>
<accession>A0ABY5XZW1</accession>
<dbReference type="RefSeq" id="WP_334314591.1">
    <property type="nucleotide sequence ID" value="NZ_CP065938.1"/>
</dbReference>
<dbReference type="InterPro" id="IPR004564">
    <property type="entry name" value="OM_lipoprot_carrier_LolA-like"/>
</dbReference>
<dbReference type="EMBL" id="CP065938">
    <property type="protein sequence ID" value="UWX05032.1"/>
    <property type="molecule type" value="Genomic_DNA"/>
</dbReference>
<keyword evidence="4" id="KW-1185">Reference proteome</keyword>
<dbReference type="SUPFAM" id="SSF89392">
    <property type="entry name" value="Prokaryotic lipoproteins and lipoprotein localization factors"/>
    <property type="match status" value="1"/>
</dbReference>
<dbReference type="Pfam" id="PF03548">
    <property type="entry name" value="LolA"/>
    <property type="match status" value="1"/>
</dbReference>
<keyword evidence="3" id="KW-0449">Lipoprotein</keyword>
<organism evidence="3 4">
    <name type="scientific">Taurinivorans muris</name>
    <dbReference type="NCBI Taxonomy" id="2787751"/>
    <lineage>
        <taxon>Bacteria</taxon>
        <taxon>Pseudomonadati</taxon>
        <taxon>Thermodesulfobacteriota</taxon>
        <taxon>Desulfovibrionia</taxon>
        <taxon>Desulfovibrionales</taxon>
        <taxon>Desulfovibrionaceae</taxon>
        <taxon>Taurinivorans</taxon>
    </lineage>
</organism>
<dbReference type="Proteomes" id="UP001058120">
    <property type="component" value="Chromosome"/>
</dbReference>
<evidence type="ECO:0000313" key="4">
    <source>
        <dbReference type="Proteomes" id="UP001058120"/>
    </source>
</evidence>
<evidence type="ECO:0000256" key="1">
    <source>
        <dbReference type="ARBA" id="ARBA00022729"/>
    </source>
</evidence>
<proteinExistence type="predicted"/>
<dbReference type="PANTHER" id="PTHR35869">
    <property type="entry name" value="OUTER-MEMBRANE LIPOPROTEIN CARRIER PROTEIN"/>
    <property type="match status" value="1"/>
</dbReference>
<evidence type="ECO:0000313" key="3">
    <source>
        <dbReference type="EMBL" id="UWX05032.1"/>
    </source>
</evidence>
<reference evidence="3" key="1">
    <citation type="submission" date="2020-12" db="EMBL/GenBank/DDBJ databases">
        <title>Taurinivorans muris gen. nov., sp. nov., fundamental and realized metabolic niche of a ubiquitous sulfidogenic bacterium in the murine intestine.</title>
        <authorList>
            <person name="Ye H."/>
            <person name="Hanson B.T."/>
            <person name="Loy A."/>
        </authorList>
    </citation>
    <scope>NUCLEOTIDE SEQUENCE</scope>
    <source>
        <strain evidence="3">LT0009</strain>
    </source>
</reference>
<dbReference type="CDD" id="cd16325">
    <property type="entry name" value="LolA"/>
    <property type="match status" value="1"/>
</dbReference>
<dbReference type="PANTHER" id="PTHR35869:SF1">
    <property type="entry name" value="OUTER-MEMBRANE LIPOPROTEIN CARRIER PROTEIN"/>
    <property type="match status" value="1"/>
</dbReference>
<name>A0ABY5XZW1_9BACT</name>
<sequence>MKRFLFTCFFAFCLVFPALAETSLLHEVEQAYQNMKNFKAEFKQELFHRESNTTQTRTGTLEFMPETFIFWETNAPNRELIVCNDKEVWNYLPDEELAYHYSPKVLDTSHAILNVITGQAKLEDGFETEFLSENTEKNTQQFTLYPLEPNPQLTEITLTVNTKTKRIQKIVVLDFFGNLNTIEFTNFNADIALKKNRFYLSLPDTVEIEDHFGD</sequence>
<dbReference type="Gene3D" id="2.50.20.10">
    <property type="entry name" value="Lipoprotein localisation LolA/LolB/LppX"/>
    <property type="match status" value="1"/>
</dbReference>
<protein>
    <submittedName>
        <fullName evidence="3">Outer membrane lipoprotein carrier protein LolA</fullName>
    </submittedName>
</protein>
<keyword evidence="1 2" id="KW-0732">Signal</keyword>
<dbReference type="InterPro" id="IPR029046">
    <property type="entry name" value="LolA/LolB/LppX"/>
</dbReference>
<feature type="signal peptide" evidence="2">
    <location>
        <begin position="1"/>
        <end position="20"/>
    </location>
</feature>
<gene>
    <name evidence="3" type="ORF">JBF11_05985</name>
</gene>